<reference evidence="7 8" key="1">
    <citation type="submission" date="2019-02" db="EMBL/GenBank/DDBJ databases">
        <title>Paenibacillus sp. nov., isolated from surface-sterilized tissue of Thalictrum simplex L.</title>
        <authorList>
            <person name="Tuo L."/>
        </authorList>
    </citation>
    <scope>NUCLEOTIDE SEQUENCE [LARGE SCALE GENOMIC DNA]</scope>
    <source>
        <strain evidence="7 8">N2SHLJ1</strain>
    </source>
</reference>
<dbReference type="SMART" id="SM00448">
    <property type="entry name" value="REC"/>
    <property type="match status" value="1"/>
</dbReference>
<dbReference type="SUPFAM" id="SSF52172">
    <property type="entry name" value="CheY-like"/>
    <property type="match status" value="1"/>
</dbReference>
<keyword evidence="8" id="KW-1185">Reference proteome</keyword>
<dbReference type="Gene3D" id="1.25.40.10">
    <property type="entry name" value="Tetratricopeptide repeat domain"/>
    <property type="match status" value="1"/>
</dbReference>
<evidence type="ECO:0000313" key="7">
    <source>
        <dbReference type="EMBL" id="TBL76270.1"/>
    </source>
</evidence>
<dbReference type="RefSeq" id="WP_131015176.1">
    <property type="nucleotide sequence ID" value="NZ_SIRE01000014.1"/>
</dbReference>
<dbReference type="GO" id="GO:0003677">
    <property type="term" value="F:DNA binding"/>
    <property type="evidence" value="ECO:0007669"/>
    <property type="project" value="UniProtKB-KW"/>
</dbReference>
<dbReference type="Proteomes" id="UP000293142">
    <property type="component" value="Unassembled WGS sequence"/>
</dbReference>
<dbReference type="PANTHER" id="PTHR35807">
    <property type="entry name" value="TRANSCRIPTIONAL REGULATOR REDD-RELATED"/>
    <property type="match status" value="1"/>
</dbReference>
<gene>
    <name evidence="7" type="ORF">EYB31_19930</name>
</gene>
<keyword evidence="5" id="KW-0597">Phosphoprotein</keyword>
<protein>
    <submittedName>
        <fullName evidence="7">Response regulator</fullName>
    </submittedName>
</protein>
<dbReference type="InterPro" id="IPR016032">
    <property type="entry name" value="Sig_transdc_resp-reg_C-effctor"/>
</dbReference>
<proteinExistence type="predicted"/>
<evidence type="ECO:0000256" key="2">
    <source>
        <dbReference type="ARBA" id="ARBA00023015"/>
    </source>
</evidence>
<dbReference type="InterPro" id="IPR036388">
    <property type="entry name" value="WH-like_DNA-bd_sf"/>
</dbReference>
<dbReference type="SUPFAM" id="SSF46894">
    <property type="entry name" value="C-terminal effector domain of the bipartite response regulators"/>
    <property type="match status" value="1"/>
</dbReference>
<dbReference type="InterPro" id="IPR011990">
    <property type="entry name" value="TPR-like_helical_dom_sf"/>
</dbReference>
<dbReference type="Pfam" id="PF03704">
    <property type="entry name" value="BTAD"/>
    <property type="match status" value="1"/>
</dbReference>
<keyword evidence="1" id="KW-0902">Two-component regulatory system</keyword>
<evidence type="ECO:0000256" key="3">
    <source>
        <dbReference type="ARBA" id="ARBA00023125"/>
    </source>
</evidence>
<evidence type="ECO:0000259" key="6">
    <source>
        <dbReference type="PROSITE" id="PS50110"/>
    </source>
</evidence>
<keyword evidence="3" id="KW-0238">DNA-binding</keyword>
<dbReference type="AlphaFoldDB" id="A0A4V2J3X5"/>
<evidence type="ECO:0000256" key="5">
    <source>
        <dbReference type="PROSITE-ProRule" id="PRU00169"/>
    </source>
</evidence>
<dbReference type="Gene3D" id="3.40.50.2300">
    <property type="match status" value="1"/>
</dbReference>
<evidence type="ECO:0000256" key="4">
    <source>
        <dbReference type="ARBA" id="ARBA00023163"/>
    </source>
</evidence>
<dbReference type="SMART" id="SM01043">
    <property type="entry name" value="BTAD"/>
    <property type="match status" value="1"/>
</dbReference>
<feature type="modified residue" description="4-aspartylphosphate" evidence="5">
    <location>
        <position position="54"/>
    </location>
</feature>
<dbReference type="PROSITE" id="PS50110">
    <property type="entry name" value="RESPONSE_REGULATORY"/>
    <property type="match status" value="1"/>
</dbReference>
<evidence type="ECO:0000256" key="1">
    <source>
        <dbReference type="ARBA" id="ARBA00023012"/>
    </source>
</evidence>
<dbReference type="InterPro" id="IPR001789">
    <property type="entry name" value="Sig_transdc_resp-reg_receiver"/>
</dbReference>
<dbReference type="GO" id="GO:0000160">
    <property type="term" value="P:phosphorelay signal transduction system"/>
    <property type="evidence" value="ECO:0007669"/>
    <property type="project" value="UniProtKB-KW"/>
</dbReference>
<comment type="caution">
    <text evidence="7">The sequence shown here is derived from an EMBL/GenBank/DDBJ whole genome shotgun (WGS) entry which is preliminary data.</text>
</comment>
<keyword evidence="2" id="KW-0805">Transcription regulation</keyword>
<dbReference type="InterPro" id="IPR011006">
    <property type="entry name" value="CheY-like_superfamily"/>
</dbReference>
<name>A0A4V2J3X5_9BACL</name>
<dbReference type="EMBL" id="SIRE01000014">
    <property type="protein sequence ID" value="TBL76270.1"/>
    <property type="molecule type" value="Genomic_DNA"/>
</dbReference>
<dbReference type="SUPFAM" id="SSF48452">
    <property type="entry name" value="TPR-like"/>
    <property type="match status" value="1"/>
</dbReference>
<dbReference type="OrthoDB" id="3190595at2"/>
<keyword evidence="4" id="KW-0804">Transcription</keyword>
<dbReference type="InterPro" id="IPR051677">
    <property type="entry name" value="AfsR-DnrI-RedD_regulator"/>
</dbReference>
<sequence>MLRVMLVDDEEHALAILEIFLREFEHVDIVGSFTDPFQALEQLETLRPDVVFLDIQMPRLMGIEAAERIKGLLPEIQFVFTTAYSEYAVRAFEIQSVDYLLKPFTKERLRNTISRFKKAGPSSKANLAADMMPEIYIQCFGGFHIHTASGIMSWKTNKEKELCAFLVHHRGKQVDAATIIESLWRELELNKAKTYLYTCMSFLRKSFLANGINDKVDKAGRGYVIELAGIESDVAAFLTIVDQAAAEEAMDEKRYEKLNVLMKGDYMQGCDYDWAIWKREELKNKYVQTLRIAAKHFLRKGNIPLAADSLQRILTISPDSEKDGRDLIRLCINTDKRNEALKVYRQLEQAVRGNLGVELEEETVRLYKSVTLFNY</sequence>
<organism evidence="7 8">
    <name type="scientific">Paenibacillus thalictri</name>
    <dbReference type="NCBI Taxonomy" id="2527873"/>
    <lineage>
        <taxon>Bacteria</taxon>
        <taxon>Bacillati</taxon>
        <taxon>Bacillota</taxon>
        <taxon>Bacilli</taxon>
        <taxon>Bacillales</taxon>
        <taxon>Paenibacillaceae</taxon>
        <taxon>Paenibacillus</taxon>
    </lineage>
</organism>
<dbReference type="Pfam" id="PF00072">
    <property type="entry name" value="Response_reg"/>
    <property type="match status" value="1"/>
</dbReference>
<evidence type="ECO:0000313" key="8">
    <source>
        <dbReference type="Proteomes" id="UP000293142"/>
    </source>
</evidence>
<feature type="domain" description="Response regulatory" evidence="6">
    <location>
        <begin position="3"/>
        <end position="117"/>
    </location>
</feature>
<dbReference type="InterPro" id="IPR005158">
    <property type="entry name" value="BTAD"/>
</dbReference>
<dbReference type="Gene3D" id="1.10.10.10">
    <property type="entry name" value="Winged helix-like DNA-binding domain superfamily/Winged helix DNA-binding domain"/>
    <property type="match status" value="1"/>
</dbReference>
<dbReference type="GO" id="GO:0006355">
    <property type="term" value="P:regulation of DNA-templated transcription"/>
    <property type="evidence" value="ECO:0007669"/>
    <property type="project" value="InterPro"/>
</dbReference>
<accession>A0A4V2J3X5</accession>